<feature type="compositionally biased region" description="Low complexity" evidence="8">
    <location>
        <begin position="1027"/>
        <end position="1039"/>
    </location>
</feature>
<feature type="region of interest" description="Disordered" evidence="8">
    <location>
        <begin position="1063"/>
        <end position="1132"/>
    </location>
</feature>
<dbReference type="Pfam" id="PF08832">
    <property type="entry name" value="SRC-1"/>
    <property type="match status" value="1"/>
</dbReference>
<feature type="region of interest" description="Disordered" evidence="8">
    <location>
        <begin position="55"/>
        <end position="76"/>
    </location>
</feature>
<dbReference type="SMART" id="SM01151">
    <property type="entry name" value="DUF1518"/>
    <property type="match status" value="1"/>
</dbReference>
<dbReference type="GeneTree" id="ENSGT00950000183021"/>
<feature type="compositionally biased region" description="Low complexity" evidence="8">
    <location>
        <begin position="1226"/>
        <end position="1249"/>
    </location>
</feature>
<feature type="domain" description="BHLH" evidence="10">
    <location>
        <begin position="1"/>
        <end position="51"/>
    </location>
</feature>
<evidence type="ECO:0000256" key="4">
    <source>
        <dbReference type="ARBA" id="ARBA00023015"/>
    </source>
</evidence>
<dbReference type="InterPro" id="IPR013767">
    <property type="entry name" value="PAS_fold"/>
</dbReference>
<dbReference type="InterPro" id="IPR035965">
    <property type="entry name" value="PAS-like_dom_sf"/>
</dbReference>
<evidence type="ECO:0000313" key="11">
    <source>
        <dbReference type="Ensembl" id="ENSSTUP00000017892.1"/>
    </source>
</evidence>
<evidence type="ECO:0000313" key="12">
    <source>
        <dbReference type="Proteomes" id="UP000472277"/>
    </source>
</evidence>
<keyword evidence="7" id="KW-0539">Nucleus</keyword>
<feature type="compositionally biased region" description="Low complexity" evidence="8">
    <location>
        <begin position="1079"/>
        <end position="1100"/>
    </location>
</feature>
<dbReference type="FunFam" id="3.30.450.20:FF:000007">
    <property type="entry name" value="Nuclear receptor coactivator"/>
    <property type="match status" value="1"/>
</dbReference>
<dbReference type="InterPro" id="IPR010011">
    <property type="entry name" value="NCO_DUF1518"/>
</dbReference>
<dbReference type="Pfam" id="PF00989">
    <property type="entry name" value="PAS"/>
    <property type="match status" value="1"/>
</dbReference>
<feature type="compositionally biased region" description="Polar residues" evidence="8">
    <location>
        <begin position="1123"/>
        <end position="1132"/>
    </location>
</feature>
<dbReference type="GO" id="GO:0003713">
    <property type="term" value="F:transcription coactivator activity"/>
    <property type="evidence" value="ECO:0007669"/>
    <property type="project" value="InterPro"/>
</dbReference>
<feature type="region of interest" description="Disordered" evidence="8">
    <location>
        <begin position="359"/>
        <end position="639"/>
    </location>
</feature>
<dbReference type="InterPro" id="IPR017426">
    <property type="entry name" value="Nuclear_rcpt_coactivator"/>
</dbReference>
<feature type="region of interest" description="Disordered" evidence="8">
    <location>
        <begin position="1221"/>
        <end position="1249"/>
    </location>
</feature>
<organism evidence="11 12">
    <name type="scientific">Salmo trutta</name>
    <name type="common">Brown trout</name>
    <dbReference type="NCBI Taxonomy" id="8032"/>
    <lineage>
        <taxon>Eukaryota</taxon>
        <taxon>Metazoa</taxon>
        <taxon>Chordata</taxon>
        <taxon>Craniata</taxon>
        <taxon>Vertebrata</taxon>
        <taxon>Euteleostomi</taxon>
        <taxon>Actinopterygii</taxon>
        <taxon>Neopterygii</taxon>
        <taxon>Teleostei</taxon>
        <taxon>Protacanthopterygii</taxon>
        <taxon>Salmoniformes</taxon>
        <taxon>Salmonidae</taxon>
        <taxon>Salmoninae</taxon>
        <taxon>Salmo</taxon>
    </lineage>
</organism>
<dbReference type="InterPro" id="IPR014920">
    <property type="entry name" value="Nuc_rcpt_coact_Ncoa-typ"/>
</dbReference>
<dbReference type="AlphaFoldDB" id="A0A673XA76"/>
<dbReference type="CDD" id="cd00130">
    <property type="entry name" value="PAS"/>
    <property type="match status" value="1"/>
</dbReference>
<dbReference type="Proteomes" id="UP000472277">
    <property type="component" value="Chromosome 1"/>
</dbReference>
<evidence type="ECO:0000256" key="5">
    <source>
        <dbReference type="ARBA" id="ARBA00023159"/>
    </source>
</evidence>
<dbReference type="InterPro" id="IPR036638">
    <property type="entry name" value="HLH_DNA-bd_sf"/>
</dbReference>
<evidence type="ECO:0000256" key="2">
    <source>
        <dbReference type="ARBA" id="ARBA00009933"/>
    </source>
</evidence>
<dbReference type="PANTHER" id="PTHR10684">
    <property type="entry name" value="NUCLEAR RECEPTOR COACTIVATOR"/>
    <property type="match status" value="1"/>
</dbReference>
<dbReference type="Gene3D" id="3.30.450.20">
    <property type="entry name" value="PAS domain"/>
    <property type="match status" value="2"/>
</dbReference>
<keyword evidence="6" id="KW-0804">Transcription</keyword>
<feature type="compositionally biased region" description="Low complexity" evidence="8">
    <location>
        <begin position="395"/>
        <end position="406"/>
    </location>
</feature>
<feature type="compositionally biased region" description="Polar residues" evidence="8">
    <location>
        <begin position="418"/>
        <end position="440"/>
    </location>
</feature>
<evidence type="ECO:0000256" key="1">
    <source>
        <dbReference type="ARBA" id="ARBA00004123"/>
    </source>
</evidence>
<dbReference type="Pfam" id="PF08815">
    <property type="entry name" value="Nuc_rec_co-act"/>
    <property type="match status" value="1"/>
</dbReference>
<feature type="compositionally biased region" description="Gly residues" evidence="8">
    <location>
        <begin position="476"/>
        <end position="486"/>
    </location>
</feature>
<feature type="compositionally biased region" description="Pro residues" evidence="8">
    <location>
        <begin position="999"/>
        <end position="1010"/>
    </location>
</feature>
<dbReference type="FunFam" id="4.10.280.10:FF:000008">
    <property type="entry name" value="Nuclear receptor coactivator"/>
    <property type="match status" value="1"/>
</dbReference>
<dbReference type="Pfam" id="PF14598">
    <property type="entry name" value="PAS_11"/>
    <property type="match status" value="1"/>
</dbReference>
<dbReference type="Ensembl" id="ENSSTUT00000018833.1">
    <property type="protein sequence ID" value="ENSSTUP00000017892.1"/>
    <property type="gene ID" value="ENSSTUG00000007964.1"/>
</dbReference>
<dbReference type="GO" id="GO:0032870">
    <property type="term" value="P:cellular response to hormone stimulus"/>
    <property type="evidence" value="ECO:0007669"/>
    <property type="project" value="TreeGrafter"/>
</dbReference>
<keyword evidence="12" id="KW-1185">Reference proteome</keyword>
<reference evidence="11" key="1">
    <citation type="submission" date="2021-04" db="EMBL/GenBank/DDBJ databases">
        <authorList>
            <consortium name="Wellcome Sanger Institute Data Sharing"/>
        </authorList>
    </citation>
    <scope>NUCLEOTIDE SEQUENCE [LARGE SCALE GENOMIC DNA]</scope>
</reference>
<feature type="region of interest" description="Disordered" evidence="8">
    <location>
        <begin position="971"/>
        <end position="1043"/>
    </location>
</feature>
<evidence type="ECO:0000256" key="3">
    <source>
        <dbReference type="ARBA" id="ARBA00022737"/>
    </source>
</evidence>
<dbReference type="InterPro" id="IPR009110">
    <property type="entry name" value="Nuc_rcpt_coact"/>
</dbReference>
<evidence type="ECO:0000259" key="10">
    <source>
        <dbReference type="PROSITE" id="PS50888"/>
    </source>
</evidence>
<feature type="compositionally biased region" description="Gly residues" evidence="8">
    <location>
        <begin position="533"/>
        <end position="542"/>
    </location>
</feature>
<dbReference type="GO" id="GO:0046983">
    <property type="term" value="F:protein dimerization activity"/>
    <property type="evidence" value="ECO:0007669"/>
    <property type="project" value="InterPro"/>
</dbReference>
<evidence type="ECO:0000256" key="7">
    <source>
        <dbReference type="ARBA" id="ARBA00023242"/>
    </source>
</evidence>
<dbReference type="GO" id="GO:0005634">
    <property type="term" value="C:nucleus"/>
    <property type="evidence" value="ECO:0007669"/>
    <property type="project" value="UniProtKB-SubCell"/>
</dbReference>
<keyword evidence="5" id="KW-0010">Activator</keyword>
<gene>
    <name evidence="11" type="primary">LOC115184015</name>
</gene>
<feature type="compositionally biased region" description="Polar residues" evidence="8">
    <location>
        <begin position="377"/>
        <end position="394"/>
    </location>
</feature>
<feature type="compositionally biased region" description="Polar residues" evidence="8">
    <location>
        <begin position="512"/>
        <end position="523"/>
    </location>
</feature>
<dbReference type="PROSITE" id="PS50888">
    <property type="entry name" value="BHLH"/>
    <property type="match status" value="1"/>
</dbReference>
<evidence type="ECO:0000256" key="6">
    <source>
        <dbReference type="ARBA" id="ARBA00023163"/>
    </source>
</evidence>
<dbReference type="InterPro" id="IPR028819">
    <property type="entry name" value="NCOA1_bHLH"/>
</dbReference>
<dbReference type="InterPro" id="IPR000014">
    <property type="entry name" value="PAS"/>
</dbReference>
<comment type="subcellular location">
    <subcellularLocation>
        <location evidence="1">Nucleus</location>
    </subcellularLocation>
</comment>
<dbReference type="InterPro" id="IPR011598">
    <property type="entry name" value="bHLH_dom"/>
</dbReference>
<comment type="similarity">
    <text evidence="2">Belongs to the SRC/p160 nuclear receptor coactivator family.</text>
</comment>
<dbReference type="SUPFAM" id="SSF55785">
    <property type="entry name" value="PYP-like sensor domain (PAS domain)"/>
    <property type="match status" value="2"/>
</dbReference>
<keyword evidence="3" id="KW-0677">Repeat</keyword>
<evidence type="ECO:0000256" key="8">
    <source>
        <dbReference type="SAM" id="MobiDB-lite"/>
    </source>
</evidence>
<dbReference type="Pfam" id="PF23172">
    <property type="entry name" value="bHLH_NCOA"/>
    <property type="match status" value="1"/>
</dbReference>
<dbReference type="GO" id="GO:0016922">
    <property type="term" value="F:nuclear receptor binding"/>
    <property type="evidence" value="ECO:0007669"/>
    <property type="project" value="InterPro"/>
</dbReference>
<dbReference type="InterPro" id="IPR014935">
    <property type="entry name" value="SRC/p160_LXXLL"/>
</dbReference>
<dbReference type="GO" id="GO:0045944">
    <property type="term" value="P:positive regulation of transcription by RNA polymerase II"/>
    <property type="evidence" value="ECO:0007669"/>
    <property type="project" value="TreeGrafter"/>
</dbReference>
<protein>
    <submittedName>
        <fullName evidence="11">Nuclear receptor coactivator 1</fullName>
    </submittedName>
</protein>
<proteinExistence type="inferred from homology"/>
<dbReference type="InterPro" id="IPR037077">
    <property type="entry name" value="Nuc_rcpt_coact_Ncoa_int_sf"/>
</dbReference>
<reference evidence="11" key="3">
    <citation type="submission" date="2025-09" db="UniProtKB">
        <authorList>
            <consortium name="Ensembl"/>
        </authorList>
    </citation>
    <scope>IDENTIFICATION</scope>
</reference>
<feature type="compositionally biased region" description="Basic and acidic residues" evidence="8">
    <location>
        <begin position="611"/>
        <end position="621"/>
    </location>
</feature>
<dbReference type="SUPFAM" id="SSF69125">
    <property type="entry name" value="Nuclear receptor coactivator interlocking domain"/>
    <property type="match status" value="1"/>
</dbReference>
<dbReference type="SMART" id="SM00091">
    <property type="entry name" value="PAS"/>
    <property type="match status" value="1"/>
</dbReference>
<evidence type="ECO:0000259" key="9">
    <source>
        <dbReference type="PROSITE" id="PS50112"/>
    </source>
</evidence>
<dbReference type="PROSITE" id="PS50112">
    <property type="entry name" value="PAS"/>
    <property type="match status" value="1"/>
</dbReference>
<feature type="region of interest" description="Disordered" evidence="8">
    <location>
        <begin position="675"/>
        <end position="700"/>
    </location>
</feature>
<keyword evidence="4" id="KW-0805">Transcription regulation</keyword>
<feature type="compositionally biased region" description="Low complexity" evidence="8">
    <location>
        <begin position="983"/>
        <end position="998"/>
    </location>
</feature>
<dbReference type="Gene3D" id="4.10.280.10">
    <property type="entry name" value="Helix-loop-helix DNA-binding domain"/>
    <property type="match status" value="1"/>
</dbReference>
<name>A0A673XA76_SALTR</name>
<sequence length="1249" mass="132832">CVEKRRRELECRYIDELAELLSANMGDIASLNVKPDKCHILRSTVDQIQQIKRREQEKAAMMSPEDEVQKSDISSSSQGMVEKEALRPLLLEALDGFFFVVNREGRIVFVSENVTGYLGYTQEELITSSVYSILHVGDHGEFVRNLLPKSLVNGVPWPQEQSRRNSNTFNCRMLKRPPDEVDSENQEALQQYDIMQCFTVSQPKAMLEEGDDLQSCLICIACPMPRPQQLPAIRTESFITKQDPTGKIISIETSALRATGRPGWEDLVRKCIYAFFQPQGKEPSHAKKLLHEVMTHGTAISPLYRFNLSDGTPLSAQTRCKFCCPPNHDVQPFIMGIHTIDREHNTASSQENTNSSLLLTHRSPAPSHSPALRPGSEASQAPGPTSGLHLNNGKSSSTTTPTTPTSHSAVYLTPNRMCPQQVNSPSPLGSPLTATPTSFMSPRPPRASPGLGGSPRVPGNPFSPSTPGLHSPAASLGGGAGGGGSGILSRRHSGGDGGAGTPLGFSLPSPLPQRQASTPTSSPARPPPAKPPEGGGGGGGGEDLAKGKLGGNPKLNQPLDNGGVGAPRDPKNTSTKPTSTPQCPASHSTLTERHKILHRLLQDSSPAEGSNGKESEIKKEPPASPATANPNGPPTTPQDHQLLRFLLDTDEKDLGDLPPPAALSLQTVRVKTEKRASGDAAACASPKPKPSPADSRPSRDPVLSAALLLPPAVYSSHLIHSPCSIQMHTETNLAHLYIALTHSHVPDSPCVWSRQCVPCPLDELLCPPTTPEGRNDEKALLDQLVSFLSGTDESELAELDRALGIDKLVKGGCFDPVPQRFPSQPPATTPISMDPKLPGYPSQFNPGPPAQFPPEIAGVQSMGGFGAPRGAFPGGMMLRPGMGRAPGMTNQLRLPPNQLRLQLQQRLQGPQQVGWAGQGKAGTSGVSPIFSVSLQPPLNAQMLAQRQRELYSFQHRQRQLLQQKVMLMRQGMGGGGPMGATRGQKGPQPQQQQFGYPPGYSPMPGNPPSSPSLFNPMGGTQDPKLSGQGPMGSQTTMTGGMQGQFGGAVNSVVQPVLFQQFGGPGMVRQGDPSFPPELSPTSPLLSPQNSTSQSPLLQQAQPPPGYQSPDMKSWQQAGMGGNSLFSQSGQTTPQAFGQQGVYNNMSITVSMAGGSGGVGSLPSIGPPVGMGNSNLGDINSMCNDQVRVPHLMSAVQQVQVFADVQCTVNLVGSDSYLNQSGSIGTQKGSQGPQSSQSQQKSLLQQLLTE</sequence>
<accession>A0A673XA76</accession>
<dbReference type="CDD" id="cd18948">
    <property type="entry name" value="bHLH-PAS_NCoA1_SRC1"/>
    <property type="match status" value="1"/>
</dbReference>
<dbReference type="PANTHER" id="PTHR10684:SF1">
    <property type="entry name" value="NUCLEAR RECEPTOR COACTIVATOR 1"/>
    <property type="match status" value="1"/>
</dbReference>
<dbReference type="Gene3D" id="6.10.140.410">
    <property type="match status" value="1"/>
</dbReference>
<feature type="compositionally biased region" description="Low complexity" evidence="8">
    <location>
        <begin position="572"/>
        <end position="581"/>
    </location>
</feature>
<dbReference type="SMART" id="SM00353">
    <property type="entry name" value="HLH"/>
    <property type="match status" value="1"/>
</dbReference>
<feature type="domain" description="PAS" evidence="9">
    <location>
        <begin position="83"/>
        <end position="154"/>
    </location>
</feature>
<dbReference type="NCBIfam" id="TIGR00229">
    <property type="entry name" value="sensory_box"/>
    <property type="match status" value="1"/>
</dbReference>
<dbReference type="InterPro" id="IPR056193">
    <property type="entry name" value="bHLH_NCOA1-3"/>
</dbReference>
<reference evidence="11" key="2">
    <citation type="submission" date="2025-08" db="UniProtKB">
        <authorList>
            <consortium name="Ensembl"/>
        </authorList>
    </citation>
    <scope>IDENTIFICATION</scope>
</reference>